<proteinExistence type="predicted"/>
<dbReference type="Gene3D" id="2.40.128.20">
    <property type="match status" value="1"/>
</dbReference>
<evidence type="ECO:0000259" key="1">
    <source>
        <dbReference type="Pfam" id="PF08768"/>
    </source>
</evidence>
<reference evidence="2 3" key="1">
    <citation type="submission" date="2018-11" db="EMBL/GenBank/DDBJ databases">
        <title>Sequencing the genomes of 1000 actinobacteria strains.</title>
        <authorList>
            <person name="Klenk H.-P."/>
        </authorList>
    </citation>
    <scope>NUCLEOTIDE SEQUENCE [LARGE SCALE GENOMIC DNA]</scope>
    <source>
        <strain evidence="2 3">DSM 10546</strain>
    </source>
</reference>
<gene>
    <name evidence="2" type="ORF">EDD41_2742</name>
</gene>
<dbReference type="RefSeq" id="WP_094765835.1">
    <property type="nucleotide sequence ID" value="NZ_RKHG01000001.1"/>
</dbReference>
<comment type="caution">
    <text evidence="2">The sequence shown here is derived from an EMBL/GenBank/DDBJ whole genome shotgun (WGS) entry which is preliminary data.</text>
</comment>
<organism evidence="2 3">
    <name type="scientific">Luteococcus japonicus</name>
    <dbReference type="NCBI Taxonomy" id="33984"/>
    <lineage>
        <taxon>Bacteria</taxon>
        <taxon>Bacillati</taxon>
        <taxon>Actinomycetota</taxon>
        <taxon>Actinomycetes</taxon>
        <taxon>Propionibacteriales</taxon>
        <taxon>Propionibacteriaceae</taxon>
        <taxon>Luteococcus</taxon>
    </lineage>
</organism>
<dbReference type="PANTHER" id="PTHR15854:SF4">
    <property type="entry name" value="PEROXYNITRITE ISOMERASE THAP4"/>
    <property type="match status" value="1"/>
</dbReference>
<dbReference type="EMBL" id="RKHG01000001">
    <property type="protein sequence ID" value="ROR55468.1"/>
    <property type="molecule type" value="Genomic_DNA"/>
</dbReference>
<evidence type="ECO:0000313" key="2">
    <source>
        <dbReference type="EMBL" id="ROR55468.1"/>
    </source>
</evidence>
<dbReference type="InterPro" id="IPR045165">
    <property type="entry name" value="Nitrobindin"/>
</dbReference>
<name>A0A3N1ZXL5_9ACTN</name>
<accession>A0A3N1ZXL5</accession>
<dbReference type="InterPro" id="IPR012674">
    <property type="entry name" value="Calycin"/>
</dbReference>
<dbReference type="Pfam" id="PF08768">
    <property type="entry name" value="THAP4_heme-bd"/>
    <property type="match status" value="1"/>
</dbReference>
<dbReference type="AlphaFoldDB" id="A0A3N1ZXL5"/>
<dbReference type="Proteomes" id="UP000275749">
    <property type="component" value="Unassembled WGS sequence"/>
</dbReference>
<dbReference type="SUPFAM" id="SSF50814">
    <property type="entry name" value="Lipocalins"/>
    <property type="match status" value="1"/>
</dbReference>
<feature type="domain" description="THAP4-like heme-binding" evidence="1">
    <location>
        <begin position="6"/>
        <end position="152"/>
    </location>
</feature>
<dbReference type="PANTHER" id="PTHR15854">
    <property type="entry name" value="THAP4 PROTEIN"/>
    <property type="match status" value="1"/>
</dbReference>
<protein>
    <submittedName>
        <fullName evidence="2">Uncharacterized protein DUF1794</fullName>
    </submittedName>
</protein>
<dbReference type="CDD" id="cd07828">
    <property type="entry name" value="lipocalin_heme-bd-THAP4-like"/>
    <property type="match status" value="1"/>
</dbReference>
<dbReference type="InterPro" id="IPR014878">
    <property type="entry name" value="THAP4-like_heme-bd"/>
</dbReference>
<evidence type="ECO:0000313" key="3">
    <source>
        <dbReference type="Proteomes" id="UP000275749"/>
    </source>
</evidence>
<sequence length="156" mass="16680">MTSNPVEALQPLIGTWRGEGHGNYPTIEAFDYTEEITFADVGKPFLVYHQRTWAPDGRPLHVEMGYLRTPSPGVVEITMALPTGQAETGVGTVAADPFQITLDCVVASTPSAKPVTGSRRALGLDGDVLQTSYAMAAMGLELQPHLTSRLVRQAAG</sequence>